<dbReference type="SMART" id="SM00363">
    <property type="entry name" value="S4"/>
    <property type="match status" value="1"/>
</dbReference>
<evidence type="ECO:0000256" key="4">
    <source>
        <dbReference type="ARBA" id="ARBA00022980"/>
    </source>
</evidence>
<dbReference type="PANTHER" id="PTHR11831">
    <property type="entry name" value="30S 40S RIBOSOMAL PROTEIN"/>
    <property type="match status" value="1"/>
</dbReference>
<evidence type="ECO:0000256" key="6">
    <source>
        <dbReference type="ARBA" id="ARBA00035254"/>
    </source>
</evidence>
<evidence type="ECO:0000256" key="7">
    <source>
        <dbReference type="HAMAP-Rule" id="MF_01306"/>
    </source>
</evidence>
<evidence type="ECO:0000259" key="10">
    <source>
        <dbReference type="SMART" id="SM01390"/>
    </source>
</evidence>
<keyword evidence="4 7" id="KW-0689">Ribosomal protein</keyword>
<reference evidence="11 12" key="1">
    <citation type="submission" date="2020-02" db="EMBL/GenBank/DDBJ databases">
        <title>Draft genome sequence of Limisphaera ngatamarikiensis NGM72.4T, a thermophilic Verrucomicrobia grouped in subdivision 3.</title>
        <authorList>
            <person name="Carere C.R."/>
            <person name="Steen J."/>
            <person name="Hugenholtz P."/>
            <person name="Stott M.B."/>
        </authorList>
    </citation>
    <scope>NUCLEOTIDE SEQUENCE [LARGE SCALE GENOMIC DNA]</scope>
    <source>
        <strain evidence="11 12">NGM72.4</strain>
    </source>
</reference>
<protein>
    <recommendedName>
        <fullName evidence="6 7">Small ribosomal subunit protein uS4</fullName>
    </recommendedName>
</protein>
<dbReference type="Proteomes" id="UP000477311">
    <property type="component" value="Unassembled WGS sequence"/>
</dbReference>
<evidence type="ECO:0000256" key="5">
    <source>
        <dbReference type="ARBA" id="ARBA00023274"/>
    </source>
</evidence>
<dbReference type="InterPro" id="IPR022801">
    <property type="entry name" value="Ribosomal_uS4"/>
</dbReference>
<keyword evidence="3 7" id="KW-0694">RNA-binding</keyword>
<evidence type="ECO:0000256" key="1">
    <source>
        <dbReference type="ARBA" id="ARBA00007465"/>
    </source>
</evidence>
<dbReference type="InterPro" id="IPR018079">
    <property type="entry name" value="Ribosomal_uS4_CS"/>
</dbReference>
<name>A0A6M1RR98_9BACT</name>
<evidence type="ECO:0000256" key="8">
    <source>
        <dbReference type="RuleBase" id="RU003699"/>
    </source>
</evidence>
<dbReference type="SMART" id="SM01390">
    <property type="entry name" value="Ribosomal_S4"/>
    <property type="match status" value="1"/>
</dbReference>
<evidence type="ECO:0000256" key="3">
    <source>
        <dbReference type="ARBA" id="ARBA00022884"/>
    </source>
</evidence>
<dbReference type="NCBIfam" id="TIGR01017">
    <property type="entry name" value="rpsD_bact"/>
    <property type="match status" value="1"/>
</dbReference>
<sequence>MARYTGPRVRISRRFGIPIFGDSKYLERRNYPPGVHGPKAARRKLTDYALGLMEKQKLRYYYGLQERQFRRVYEQALRRRGVTGETMLQILEMRLDNVVYRLGFAPTRPAARQMVTHGHIRVNGRKVTIPSYAVKVGDVIEPKDSDVSRQLVNRGLESSTGRPVPDWVSVNRDALRGVVMRVPTRDEIQPIANEQAVVEFYSR</sequence>
<dbReference type="FunFam" id="3.10.290.10:FF:000001">
    <property type="entry name" value="30S ribosomal protein S4"/>
    <property type="match status" value="1"/>
</dbReference>
<dbReference type="PROSITE" id="PS00632">
    <property type="entry name" value="RIBOSOMAL_S4"/>
    <property type="match status" value="1"/>
</dbReference>
<dbReference type="InterPro" id="IPR036986">
    <property type="entry name" value="S4_RNA-bd_sf"/>
</dbReference>
<dbReference type="GO" id="GO:0006412">
    <property type="term" value="P:translation"/>
    <property type="evidence" value="ECO:0007669"/>
    <property type="project" value="UniProtKB-UniRule"/>
</dbReference>
<evidence type="ECO:0000313" key="11">
    <source>
        <dbReference type="EMBL" id="NGO40079.1"/>
    </source>
</evidence>
<dbReference type="GO" id="GO:0015935">
    <property type="term" value="C:small ribosomal subunit"/>
    <property type="evidence" value="ECO:0007669"/>
    <property type="project" value="InterPro"/>
</dbReference>
<gene>
    <name evidence="7 11" type="primary">rpsD</name>
    <name evidence="11" type="ORF">G4L39_11850</name>
</gene>
<dbReference type="AlphaFoldDB" id="A0A6M1RR98"/>
<comment type="caution">
    <text evidence="11">The sequence shown here is derived from an EMBL/GenBank/DDBJ whole genome shotgun (WGS) entry which is preliminary data.</text>
</comment>
<dbReference type="PROSITE" id="PS50889">
    <property type="entry name" value="S4"/>
    <property type="match status" value="1"/>
</dbReference>
<feature type="domain" description="RNA-binding S4" evidence="9">
    <location>
        <begin position="93"/>
        <end position="160"/>
    </location>
</feature>
<accession>A0A6M1RR98</accession>
<dbReference type="GO" id="GO:0003735">
    <property type="term" value="F:structural constituent of ribosome"/>
    <property type="evidence" value="ECO:0007669"/>
    <property type="project" value="InterPro"/>
</dbReference>
<proteinExistence type="inferred from homology"/>
<dbReference type="Gene3D" id="3.10.290.10">
    <property type="entry name" value="RNA-binding S4 domain"/>
    <property type="match status" value="1"/>
</dbReference>
<evidence type="ECO:0000313" key="12">
    <source>
        <dbReference type="Proteomes" id="UP000477311"/>
    </source>
</evidence>
<dbReference type="InterPro" id="IPR001912">
    <property type="entry name" value="Ribosomal_uS4_N"/>
</dbReference>
<dbReference type="RefSeq" id="WP_165108394.1">
    <property type="nucleotide sequence ID" value="NZ_JAAKYA010000079.1"/>
</dbReference>
<dbReference type="Gene3D" id="1.10.1050.10">
    <property type="entry name" value="Ribosomal Protein S4 Delta 41, Chain A, domain 1"/>
    <property type="match status" value="1"/>
</dbReference>
<keyword evidence="2 7" id="KW-0699">rRNA-binding</keyword>
<feature type="domain" description="Small ribosomal subunit protein uS4 N-terminal" evidence="10">
    <location>
        <begin position="3"/>
        <end position="92"/>
    </location>
</feature>
<dbReference type="GO" id="GO:0042274">
    <property type="term" value="P:ribosomal small subunit biogenesis"/>
    <property type="evidence" value="ECO:0007669"/>
    <property type="project" value="TreeGrafter"/>
</dbReference>
<dbReference type="HAMAP" id="MF_01306_B">
    <property type="entry name" value="Ribosomal_uS4_B"/>
    <property type="match status" value="1"/>
</dbReference>
<comment type="function">
    <text evidence="7">With S5 and S12 plays an important role in translational accuracy.</text>
</comment>
<dbReference type="NCBIfam" id="NF003717">
    <property type="entry name" value="PRK05327.1"/>
    <property type="match status" value="1"/>
</dbReference>
<dbReference type="PANTHER" id="PTHR11831:SF4">
    <property type="entry name" value="SMALL RIBOSOMAL SUBUNIT PROTEIN US4M"/>
    <property type="match status" value="1"/>
</dbReference>
<dbReference type="Pfam" id="PF00163">
    <property type="entry name" value="Ribosomal_S4"/>
    <property type="match status" value="1"/>
</dbReference>
<evidence type="ECO:0000259" key="9">
    <source>
        <dbReference type="SMART" id="SM00363"/>
    </source>
</evidence>
<dbReference type="InterPro" id="IPR002942">
    <property type="entry name" value="S4_RNA-bd"/>
</dbReference>
<comment type="function">
    <text evidence="7">One of the primary rRNA binding proteins, it binds directly to 16S rRNA where it nucleates assembly of the body of the 30S subunit.</text>
</comment>
<evidence type="ECO:0000256" key="2">
    <source>
        <dbReference type="ARBA" id="ARBA00022730"/>
    </source>
</evidence>
<dbReference type="EMBL" id="JAAKYA010000079">
    <property type="protein sequence ID" value="NGO40079.1"/>
    <property type="molecule type" value="Genomic_DNA"/>
</dbReference>
<dbReference type="CDD" id="cd00165">
    <property type="entry name" value="S4"/>
    <property type="match status" value="1"/>
</dbReference>
<keyword evidence="12" id="KW-1185">Reference proteome</keyword>
<dbReference type="Pfam" id="PF01479">
    <property type="entry name" value="S4"/>
    <property type="match status" value="1"/>
</dbReference>
<dbReference type="InterPro" id="IPR005709">
    <property type="entry name" value="Ribosomal_uS4_bac-type"/>
</dbReference>
<organism evidence="11 12">
    <name type="scientific">Limisphaera ngatamarikiensis</name>
    <dbReference type="NCBI Taxonomy" id="1324935"/>
    <lineage>
        <taxon>Bacteria</taxon>
        <taxon>Pseudomonadati</taxon>
        <taxon>Verrucomicrobiota</taxon>
        <taxon>Verrucomicrobiia</taxon>
        <taxon>Limisphaerales</taxon>
        <taxon>Limisphaeraceae</taxon>
        <taxon>Limisphaera</taxon>
    </lineage>
</organism>
<keyword evidence="5 7" id="KW-0687">Ribonucleoprotein</keyword>
<dbReference type="SUPFAM" id="SSF55174">
    <property type="entry name" value="Alpha-L RNA-binding motif"/>
    <property type="match status" value="1"/>
</dbReference>
<comment type="subunit">
    <text evidence="7">Part of the 30S ribosomal subunit. Contacts protein S5. The interaction surface between S4 and S5 is involved in control of translational fidelity.</text>
</comment>
<comment type="similarity">
    <text evidence="1 7 8">Belongs to the universal ribosomal protein uS4 family.</text>
</comment>
<dbReference type="GO" id="GO:0019843">
    <property type="term" value="F:rRNA binding"/>
    <property type="evidence" value="ECO:0007669"/>
    <property type="project" value="UniProtKB-UniRule"/>
</dbReference>